<dbReference type="SUPFAM" id="SSF47384">
    <property type="entry name" value="Homodimeric domain of signal transducing histidine kinase"/>
    <property type="match status" value="1"/>
</dbReference>
<organism evidence="8 9">
    <name type="scientific">Granulicella cerasi</name>
    <dbReference type="NCBI Taxonomy" id="741063"/>
    <lineage>
        <taxon>Bacteria</taxon>
        <taxon>Pseudomonadati</taxon>
        <taxon>Acidobacteriota</taxon>
        <taxon>Terriglobia</taxon>
        <taxon>Terriglobales</taxon>
        <taxon>Acidobacteriaceae</taxon>
        <taxon>Granulicella</taxon>
    </lineage>
</organism>
<evidence type="ECO:0000256" key="3">
    <source>
        <dbReference type="ARBA" id="ARBA00022553"/>
    </source>
</evidence>
<dbReference type="Gene3D" id="3.30.565.10">
    <property type="entry name" value="Histidine kinase-like ATPase, C-terminal domain"/>
    <property type="match status" value="1"/>
</dbReference>
<gene>
    <name evidence="8" type="ORF">ACFQBQ_08980</name>
</gene>
<dbReference type="CDD" id="cd19410">
    <property type="entry name" value="HK9-like_sensor"/>
    <property type="match status" value="1"/>
</dbReference>
<keyword evidence="6" id="KW-0175">Coiled coil</keyword>
<dbReference type="InterPro" id="IPR036890">
    <property type="entry name" value="HATPase_C_sf"/>
</dbReference>
<dbReference type="RefSeq" id="WP_263369428.1">
    <property type="nucleotide sequence ID" value="NZ_JAGSYD010000001.1"/>
</dbReference>
<evidence type="ECO:0000256" key="6">
    <source>
        <dbReference type="SAM" id="Coils"/>
    </source>
</evidence>
<comment type="catalytic activity">
    <reaction evidence="1">
        <text>ATP + protein L-histidine = ADP + protein N-phospho-L-histidine.</text>
        <dbReference type="EC" id="2.7.13.3"/>
    </reaction>
</comment>
<keyword evidence="9" id="KW-1185">Reference proteome</keyword>
<dbReference type="Pfam" id="PF02518">
    <property type="entry name" value="HATPase_c"/>
    <property type="match status" value="1"/>
</dbReference>
<sequence length="476" mass="53655">MQQARRKIATYRIATVACLFVVLLNTWIAGRAVATLFQAEHWLAHTLEVLTQTQATLFEVSSANNNVRAYMLTGDPQYSERFAKAQKGLEEDLDRLQADTSDSKTQQARIRTLRSRVAVRMEAMESVINLHRRVNGSTLDQSLVAPALNESPDGGISVRYALQQIENEERRLLDQRTRDASSARRNVIFSVISATVLDIVLLLLAFELMVRAQRSRLALADRAEVIAKLNADLQATNATLEERVQERTRELQVSNQELEAFSYSVSHDLRAPLRTIDGFSLALKEDFSEILNEEGQDYINRVRNGVQRMGSLIDALLQLSRVTRSEVQRERVDLSQLATNVFNELQAAEPDREVQWVAQPGVQVLADPRLIRIALENLIGNAWKFTSRTPSPRIEFGSSLRDEQTVYFIRDNGAGFDMYYVDRLFTAFQRLHGDRDFKGSGIGLATVSRIIRRHHGNISAESQVGLGATFYFSLGA</sequence>
<dbReference type="PANTHER" id="PTHR42878">
    <property type="entry name" value="TWO-COMPONENT HISTIDINE KINASE"/>
    <property type="match status" value="1"/>
</dbReference>
<feature type="domain" description="Histidine kinase" evidence="7">
    <location>
        <begin position="264"/>
        <end position="476"/>
    </location>
</feature>
<reference evidence="9" key="1">
    <citation type="journal article" date="2019" name="Int. J. Syst. Evol. Microbiol.">
        <title>The Global Catalogue of Microorganisms (GCM) 10K type strain sequencing project: providing services to taxonomists for standard genome sequencing and annotation.</title>
        <authorList>
            <consortium name="The Broad Institute Genomics Platform"/>
            <consortium name="The Broad Institute Genome Sequencing Center for Infectious Disease"/>
            <person name="Wu L."/>
            <person name="Ma J."/>
        </authorList>
    </citation>
    <scope>NUCLEOTIDE SEQUENCE [LARGE SCALE GENOMIC DNA]</scope>
    <source>
        <strain evidence="9">CGMCC 1.16026</strain>
    </source>
</reference>
<dbReference type="Proteomes" id="UP001596391">
    <property type="component" value="Unassembled WGS sequence"/>
</dbReference>
<feature type="coiled-coil region" evidence="6">
    <location>
        <begin position="226"/>
        <end position="257"/>
    </location>
</feature>
<dbReference type="InterPro" id="IPR003661">
    <property type="entry name" value="HisK_dim/P_dom"/>
</dbReference>
<accession>A0ABW1Z9I0</accession>
<dbReference type="PRINTS" id="PR00344">
    <property type="entry name" value="BCTRLSENSOR"/>
</dbReference>
<keyword evidence="5" id="KW-0418">Kinase</keyword>
<dbReference type="Pfam" id="PF00512">
    <property type="entry name" value="HisKA"/>
    <property type="match status" value="1"/>
</dbReference>
<dbReference type="InterPro" id="IPR036097">
    <property type="entry name" value="HisK_dim/P_sf"/>
</dbReference>
<dbReference type="PANTHER" id="PTHR42878:SF15">
    <property type="entry name" value="BACTERIOPHYTOCHROME"/>
    <property type="match status" value="1"/>
</dbReference>
<evidence type="ECO:0000259" key="7">
    <source>
        <dbReference type="PROSITE" id="PS50109"/>
    </source>
</evidence>
<dbReference type="EMBL" id="JBHSWI010000001">
    <property type="protein sequence ID" value="MFC6645708.1"/>
    <property type="molecule type" value="Genomic_DNA"/>
</dbReference>
<dbReference type="CDD" id="cd00082">
    <property type="entry name" value="HisKA"/>
    <property type="match status" value="1"/>
</dbReference>
<evidence type="ECO:0000256" key="2">
    <source>
        <dbReference type="ARBA" id="ARBA00012438"/>
    </source>
</evidence>
<dbReference type="InterPro" id="IPR004358">
    <property type="entry name" value="Sig_transdc_His_kin-like_C"/>
</dbReference>
<dbReference type="InterPro" id="IPR050351">
    <property type="entry name" value="BphY/WalK/GraS-like"/>
</dbReference>
<proteinExistence type="predicted"/>
<dbReference type="PROSITE" id="PS50109">
    <property type="entry name" value="HIS_KIN"/>
    <property type="match status" value="1"/>
</dbReference>
<evidence type="ECO:0000256" key="1">
    <source>
        <dbReference type="ARBA" id="ARBA00000085"/>
    </source>
</evidence>
<dbReference type="InterPro" id="IPR007891">
    <property type="entry name" value="CHASE3"/>
</dbReference>
<dbReference type="SUPFAM" id="SSF55874">
    <property type="entry name" value="ATPase domain of HSP90 chaperone/DNA topoisomerase II/histidine kinase"/>
    <property type="match status" value="1"/>
</dbReference>
<dbReference type="Gene3D" id="1.10.287.130">
    <property type="match status" value="1"/>
</dbReference>
<keyword evidence="4" id="KW-0808">Transferase</keyword>
<comment type="caution">
    <text evidence="8">The sequence shown here is derived from an EMBL/GenBank/DDBJ whole genome shotgun (WGS) entry which is preliminary data.</text>
</comment>
<name>A0ABW1Z9I0_9BACT</name>
<protein>
    <recommendedName>
        <fullName evidence="2">histidine kinase</fullName>
        <ecNumber evidence="2">2.7.13.3</ecNumber>
    </recommendedName>
</protein>
<dbReference type="SMART" id="SM00387">
    <property type="entry name" value="HATPase_c"/>
    <property type="match status" value="1"/>
</dbReference>
<dbReference type="InterPro" id="IPR005467">
    <property type="entry name" value="His_kinase_dom"/>
</dbReference>
<evidence type="ECO:0000256" key="5">
    <source>
        <dbReference type="ARBA" id="ARBA00022777"/>
    </source>
</evidence>
<evidence type="ECO:0000313" key="8">
    <source>
        <dbReference type="EMBL" id="MFC6645708.1"/>
    </source>
</evidence>
<evidence type="ECO:0000313" key="9">
    <source>
        <dbReference type="Proteomes" id="UP001596391"/>
    </source>
</evidence>
<dbReference type="Pfam" id="PF05227">
    <property type="entry name" value="CHASE3"/>
    <property type="match status" value="1"/>
</dbReference>
<dbReference type="SMART" id="SM00388">
    <property type="entry name" value="HisKA"/>
    <property type="match status" value="1"/>
</dbReference>
<evidence type="ECO:0000256" key="4">
    <source>
        <dbReference type="ARBA" id="ARBA00022679"/>
    </source>
</evidence>
<dbReference type="EC" id="2.7.13.3" evidence="2"/>
<keyword evidence="3" id="KW-0597">Phosphoprotein</keyword>
<dbReference type="InterPro" id="IPR003594">
    <property type="entry name" value="HATPase_dom"/>
</dbReference>